<dbReference type="Gene3D" id="3.30.565.10">
    <property type="entry name" value="Histidine kinase-like ATPase, C-terminal domain"/>
    <property type="match status" value="1"/>
</dbReference>
<evidence type="ECO:0000256" key="6">
    <source>
        <dbReference type="ARBA" id="ARBA00022741"/>
    </source>
</evidence>
<keyword evidence="5" id="KW-0732">Signal</keyword>
<evidence type="ECO:0000256" key="16">
    <source>
        <dbReference type="SAM" id="MobiDB-lite"/>
    </source>
</evidence>
<dbReference type="Proteomes" id="UP000318554">
    <property type="component" value="Unassembled WGS sequence"/>
</dbReference>
<keyword evidence="17" id="KW-0472">Membrane</keyword>
<dbReference type="SMART" id="SM00388">
    <property type="entry name" value="HisKA"/>
    <property type="match status" value="1"/>
</dbReference>
<evidence type="ECO:0000313" key="21">
    <source>
        <dbReference type="Proteomes" id="UP000318554"/>
    </source>
</evidence>
<dbReference type="InterPro" id="IPR003661">
    <property type="entry name" value="HisK_dim/P_dom"/>
</dbReference>
<dbReference type="Pfam" id="PF00072">
    <property type="entry name" value="Response_reg"/>
    <property type="match status" value="1"/>
</dbReference>
<dbReference type="PANTHER" id="PTHR45339:SF1">
    <property type="entry name" value="HYBRID SIGNAL TRANSDUCTION HISTIDINE KINASE J"/>
    <property type="match status" value="1"/>
</dbReference>
<evidence type="ECO:0000256" key="8">
    <source>
        <dbReference type="ARBA" id="ARBA00022840"/>
    </source>
</evidence>
<keyword evidence="10" id="KW-0843">Virulence</keyword>
<feature type="compositionally biased region" description="Pro residues" evidence="16">
    <location>
        <begin position="460"/>
        <end position="474"/>
    </location>
</feature>
<evidence type="ECO:0000256" key="3">
    <source>
        <dbReference type="ARBA" id="ARBA00022553"/>
    </source>
</evidence>
<dbReference type="EMBL" id="VJNA01000007">
    <property type="protein sequence ID" value="TSE26228.1"/>
    <property type="molecule type" value="Genomic_DNA"/>
</dbReference>
<accession>A0A554WRN2</accession>
<dbReference type="SUPFAM" id="SSF52172">
    <property type="entry name" value="CheY-like"/>
    <property type="match status" value="1"/>
</dbReference>
<evidence type="ECO:0000313" key="20">
    <source>
        <dbReference type="EMBL" id="TSE26228.1"/>
    </source>
</evidence>
<dbReference type="SMART" id="SM00387">
    <property type="entry name" value="HATPase_c"/>
    <property type="match status" value="1"/>
</dbReference>
<dbReference type="PANTHER" id="PTHR45339">
    <property type="entry name" value="HYBRID SIGNAL TRANSDUCTION HISTIDINE KINASE J"/>
    <property type="match status" value="1"/>
</dbReference>
<dbReference type="EC" id="2.7.13.3" evidence="2"/>
<feature type="domain" description="Response regulatory" evidence="19">
    <location>
        <begin position="487"/>
        <end position="604"/>
    </location>
</feature>
<dbReference type="Gene3D" id="1.10.287.130">
    <property type="match status" value="1"/>
</dbReference>
<keyword evidence="4 20" id="KW-0808">Transferase</keyword>
<dbReference type="OrthoDB" id="8577169at2"/>
<dbReference type="GO" id="GO:0005524">
    <property type="term" value="F:ATP binding"/>
    <property type="evidence" value="ECO:0007669"/>
    <property type="project" value="UniProtKB-KW"/>
</dbReference>
<evidence type="ECO:0000256" key="17">
    <source>
        <dbReference type="SAM" id="Phobius"/>
    </source>
</evidence>
<evidence type="ECO:0000259" key="18">
    <source>
        <dbReference type="PROSITE" id="PS50109"/>
    </source>
</evidence>
<protein>
    <recommendedName>
        <fullName evidence="13">Sensory/regulatory protein RpfC</fullName>
        <ecNumber evidence="2">2.7.13.3</ecNumber>
    </recommendedName>
    <alternativeName>
        <fullName evidence="14">Virulence sensor protein BvgS</fullName>
    </alternativeName>
</protein>
<dbReference type="InterPro" id="IPR036097">
    <property type="entry name" value="HisK_dim/P_sf"/>
</dbReference>
<dbReference type="GO" id="GO:0000155">
    <property type="term" value="F:phosphorelay sensor kinase activity"/>
    <property type="evidence" value="ECO:0007669"/>
    <property type="project" value="InterPro"/>
</dbReference>
<dbReference type="Pfam" id="PF02518">
    <property type="entry name" value="HATPase_c"/>
    <property type="match status" value="1"/>
</dbReference>
<dbReference type="InterPro" id="IPR004358">
    <property type="entry name" value="Sig_transdc_His_kin-like_C"/>
</dbReference>
<evidence type="ECO:0000256" key="9">
    <source>
        <dbReference type="ARBA" id="ARBA00023012"/>
    </source>
</evidence>
<keyword evidence="6" id="KW-0547">Nucleotide-binding</keyword>
<dbReference type="SUPFAM" id="SSF47384">
    <property type="entry name" value="Homodimeric domain of signal transducing histidine kinase"/>
    <property type="match status" value="1"/>
</dbReference>
<dbReference type="RefSeq" id="WP_144324789.1">
    <property type="nucleotide sequence ID" value="NZ_VJNA01000007.1"/>
</dbReference>
<evidence type="ECO:0000256" key="5">
    <source>
        <dbReference type="ARBA" id="ARBA00022729"/>
    </source>
</evidence>
<dbReference type="PRINTS" id="PR00344">
    <property type="entry name" value="BCTRLSENSOR"/>
</dbReference>
<feature type="domain" description="Histidine kinase" evidence="18">
    <location>
        <begin position="213"/>
        <end position="436"/>
    </location>
</feature>
<dbReference type="InterPro" id="IPR036890">
    <property type="entry name" value="HATPase_C_sf"/>
</dbReference>
<dbReference type="FunFam" id="1.10.287.130:FF:000002">
    <property type="entry name" value="Two-component osmosensing histidine kinase"/>
    <property type="match status" value="1"/>
</dbReference>
<evidence type="ECO:0000259" key="19">
    <source>
        <dbReference type="PROSITE" id="PS50110"/>
    </source>
</evidence>
<dbReference type="Pfam" id="PF00512">
    <property type="entry name" value="HisKA"/>
    <property type="match status" value="1"/>
</dbReference>
<evidence type="ECO:0000256" key="10">
    <source>
        <dbReference type="ARBA" id="ARBA00023026"/>
    </source>
</evidence>
<reference evidence="20 21" key="1">
    <citation type="submission" date="2019-07" db="EMBL/GenBank/DDBJ databases">
        <title>Tepidimonas aquatica CLN-1 draft genome.</title>
        <authorList>
            <person name="Da Costa M.S."/>
            <person name="Froufe H.J.C."/>
            <person name="Egas C."/>
            <person name="Albuquerque L."/>
        </authorList>
    </citation>
    <scope>NUCLEOTIDE SEQUENCE [LARGE SCALE GENOMIC DNA]</scope>
    <source>
        <strain evidence="20 21">CLN-1</strain>
    </source>
</reference>
<keyword evidence="21" id="KW-1185">Reference proteome</keyword>
<dbReference type="InterPro" id="IPR005467">
    <property type="entry name" value="His_kinase_dom"/>
</dbReference>
<dbReference type="PROSITE" id="PS50109">
    <property type="entry name" value="HIS_KIN"/>
    <property type="match status" value="1"/>
</dbReference>
<comment type="subunit">
    <text evidence="12">At low DSF concentrations, interacts with RpfF.</text>
</comment>
<dbReference type="FunFam" id="3.30.565.10:FF:000010">
    <property type="entry name" value="Sensor histidine kinase RcsC"/>
    <property type="match status" value="1"/>
</dbReference>
<organism evidence="20 21">
    <name type="scientific">Tepidimonas aquatica</name>
    <dbReference type="NCBI Taxonomy" id="247482"/>
    <lineage>
        <taxon>Bacteria</taxon>
        <taxon>Pseudomonadati</taxon>
        <taxon>Pseudomonadota</taxon>
        <taxon>Betaproteobacteria</taxon>
        <taxon>Burkholderiales</taxon>
        <taxon>Tepidimonas</taxon>
    </lineage>
</organism>
<feature type="region of interest" description="Disordered" evidence="16">
    <location>
        <begin position="437"/>
        <end position="481"/>
    </location>
</feature>
<evidence type="ECO:0000256" key="13">
    <source>
        <dbReference type="ARBA" id="ARBA00068150"/>
    </source>
</evidence>
<evidence type="ECO:0000256" key="11">
    <source>
        <dbReference type="ARBA" id="ARBA00058004"/>
    </source>
</evidence>
<evidence type="ECO:0000256" key="7">
    <source>
        <dbReference type="ARBA" id="ARBA00022777"/>
    </source>
</evidence>
<evidence type="ECO:0000256" key="15">
    <source>
        <dbReference type="PROSITE-ProRule" id="PRU00169"/>
    </source>
</evidence>
<dbReference type="InterPro" id="IPR001789">
    <property type="entry name" value="Sig_transdc_resp-reg_receiver"/>
</dbReference>
<dbReference type="CDD" id="cd00082">
    <property type="entry name" value="HisKA"/>
    <property type="match status" value="1"/>
</dbReference>
<dbReference type="CDD" id="cd17546">
    <property type="entry name" value="REC_hyHK_CKI1_RcsC-like"/>
    <property type="match status" value="1"/>
</dbReference>
<evidence type="ECO:0000256" key="2">
    <source>
        <dbReference type="ARBA" id="ARBA00012438"/>
    </source>
</evidence>
<keyword evidence="3 15" id="KW-0597">Phosphoprotein</keyword>
<keyword evidence="17" id="KW-1133">Transmembrane helix</keyword>
<dbReference type="InterPro" id="IPR011006">
    <property type="entry name" value="CheY-like_superfamily"/>
</dbReference>
<gene>
    <name evidence="20" type="primary">rpfC</name>
    <name evidence="20" type="ORF">Taqua_00702</name>
</gene>
<name>A0A554WRN2_9BURK</name>
<dbReference type="SMART" id="SM00448">
    <property type="entry name" value="REC"/>
    <property type="match status" value="1"/>
</dbReference>
<dbReference type="SUPFAM" id="SSF55874">
    <property type="entry name" value="ATPase domain of HSP90 chaperone/DNA topoisomerase II/histidine kinase"/>
    <property type="match status" value="1"/>
</dbReference>
<comment type="function">
    <text evidence="11">Member of the two-component regulatory system BvgS/BvgA. Phosphorylates BvgA via a four-step phosphorelay in response to environmental signals.</text>
</comment>
<dbReference type="CDD" id="cd16922">
    <property type="entry name" value="HATPase_EvgS-ArcB-TorS-like"/>
    <property type="match status" value="1"/>
</dbReference>
<dbReference type="PROSITE" id="PS50110">
    <property type="entry name" value="RESPONSE_REGULATORY"/>
    <property type="match status" value="1"/>
</dbReference>
<evidence type="ECO:0000256" key="14">
    <source>
        <dbReference type="ARBA" id="ARBA00070152"/>
    </source>
</evidence>
<dbReference type="AlphaFoldDB" id="A0A554WRN2"/>
<keyword evidence="17" id="KW-0812">Transmembrane</keyword>
<sequence length="626" mass="67831">MLLAVFLRQAQSAEEAAQLQADSLTTLVFQHEREFMRLRHAIQVALLQRDAPDWDMLALRHDIWASRVALLRAPSTAPLRDEPDYQTVLPQLEQLVPQLDAALQQRDRTRLHTLLPRLDTLGPDVQALSLRADSRVGDLVAAKLREVRTLRRWVVALMAAQVAVLLTAAVALWLRHRRQAQERAQLAALNAALVRARDAAEAASRAKSQFLANMSHELRTPFNGLLGMLAMLDDSPLDATQRDHLRTAQASAEHLLQLLNDILDLSALDAGQMRIQPEPVDMAALVDDVHRWLRPQAQRKGLALHVALDGLAAAPTTVLADPTRVRQILLNLVGNAIKFTERGEVALRVRAEPLDDGRIRWHATVRDTGIGIDPATQARLFQRFQQADPSITRRYGGSGLGLDISRSLARLMGGDITLHSVPGQGSTFEATWVTEPAPPGATASGFAPTRPGEWRADVATPPPAPADDAPPAPHTEPCTPGQGSGACVLVVEDHPINRRVIGLLLTKLGHHATFAEDGVQAVELARTRDFDLILMDLHMPELDGLQATERIRALPGPRGRVPIIALTADVMDDAQTRARAAGMDGFLAKPVQPAQLQAAIAAVWPAARASATSPGPDAAAGTPPSP</sequence>
<keyword evidence="8" id="KW-0067">ATP-binding</keyword>
<dbReference type="Gene3D" id="3.40.50.2300">
    <property type="match status" value="1"/>
</dbReference>
<comment type="catalytic activity">
    <reaction evidence="1">
        <text>ATP + protein L-histidine = ADP + protein N-phospho-L-histidine.</text>
        <dbReference type="EC" id="2.7.13.3"/>
    </reaction>
</comment>
<keyword evidence="7" id="KW-0418">Kinase</keyword>
<proteinExistence type="predicted"/>
<evidence type="ECO:0000256" key="12">
    <source>
        <dbReference type="ARBA" id="ARBA00064003"/>
    </source>
</evidence>
<dbReference type="InterPro" id="IPR003594">
    <property type="entry name" value="HATPase_dom"/>
</dbReference>
<feature type="modified residue" description="4-aspartylphosphate" evidence="15">
    <location>
        <position position="536"/>
    </location>
</feature>
<feature type="transmembrane region" description="Helical" evidence="17">
    <location>
        <begin position="153"/>
        <end position="174"/>
    </location>
</feature>
<evidence type="ECO:0000256" key="4">
    <source>
        <dbReference type="ARBA" id="ARBA00022679"/>
    </source>
</evidence>
<keyword evidence="9" id="KW-0902">Two-component regulatory system</keyword>
<evidence type="ECO:0000256" key="1">
    <source>
        <dbReference type="ARBA" id="ARBA00000085"/>
    </source>
</evidence>
<comment type="caution">
    <text evidence="20">The sequence shown here is derived from an EMBL/GenBank/DDBJ whole genome shotgun (WGS) entry which is preliminary data.</text>
</comment>